<keyword evidence="4" id="KW-0028">Amino-acid biosynthesis</keyword>
<evidence type="ECO:0000256" key="7">
    <source>
        <dbReference type="ARBA" id="ARBA00023002"/>
    </source>
</evidence>
<sequence length="317" mass="36050">MKVTQLLAEAKDTIISYEILPPTKGKSIDSIYDHLDPLMEFKPSFINVTYHRAEQTFKKRGDGSFERVEIRKRPGTVGICAALMNKYKVEAIPHLICGGFSKEETENALIDLDFLGIKNVLALRGDAAANEKFFNPHPAGHSYAEDLVRQIVGLNNGLYMEDDIMDGAKTDFCIGIAGYPEKHFESPNTDTDIYYLKRKIDLGADYVTTQLFYNNEHYYAYVNKCREFGIEVPIIPGLKPITNKKQLTTIPRVFNIEIPVDLYNAMMKAKTDADCEQIGTEWLTEQCRDLLKNGAKVLHFYTLGKPRVIYNVLKKLF</sequence>
<keyword evidence="9" id="KW-0486">Methionine biosynthesis</keyword>
<dbReference type="EMBL" id="BAABFA010000018">
    <property type="protein sequence ID" value="GAA4467963.1"/>
    <property type="molecule type" value="Genomic_DNA"/>
</dbReference>
<evidence type="ECO:0000256" key="6">
    <source>
        <dbReference type="ARBA" id="ARBA00022827"/>
    </source>
</evidence>
<evidence type="ECO:0000256" key="12">
    <source>
        <dbReference type="RuleBase" id="RU003862"/>
    </source>
</evidence>
<accession>A0ABP8NLU6</accession>
<evidence type="ECO:0000256" key="10">
    <source>
        <dbReference type="ARBA" id="ARBA00034478"/>
    </source>
</evidence>
<evidence type="ECO:0000256" key="9">
    <source>
        <dbReference type="ARBA" id="ARBA00023167"/>
    </source>
</evidence>
<dbReference type="InterPro" id="IPR029041">
    <property type="entry name" value="FAD-linked_oxidoreductase-like"/>
</dbReference>
<dbReference type="InterPro" id="IPR004620">
    <property type="entry name" value="MTHF_reductase_bac"/>
</dbReference>
<dbReference type="PANTHER" id="PTHR45754:SF3">
    <property type="entry name" value="METHYLENETETRAHYDROFOLATE REDUCTASE (NADPH)"/>
    <property type="match status" value="1"/>
</dbReference>
<evidence type="ECO:0000256" key="5">
    <source>
        <dbReference type="ARBA" id="ARBA00022630"/>
    </source>
</evidence>
<keyword evidence="8" id="KW-0520">NAD</keyword>
<dbReference type="RefSeq" id="WP_345083647.1">
    <property type="nucleotide sequence ID" value="NZ_BAABFA010000018.1"/>
</dbReference>
<reference evidence="14" key="1">
    <citation type="journal article" date="2019" name="Int. J. Syst. Evol. Microbiol.">
        <title>The Global Catalogue of Microorganisms (GCM) 10K type strain sequencing project: providing services to taxonomists for standard genome sequencing and annotation.</title>
        <authorList>
            <consortium name="The Broad Institute Genomics Platform"/>
            <consortium name="The Broad Institute Genome Sequencing Center for Infectious Disease"/>
            <person name="Wu L."/>
            <person name="Ma J."/>
        </authorList>
    </citation>
    <scope>NUCLEOTIDE SEQUENCE [LARGE SCALE GENOMIC DNA]</scope>
    <source>
        <strain evidence="14">JCM 32105</strain>
    </source>
</reference>
<evidence type="ECO:0000256" key="3">
    <source>
        <dbReference type="ARBA" id="ARBA00006743"/>
    </source>
</evidence>
<dbReference type="InterPro" id="IPR003171">
    <property type="entry name" value="Mehydrof_redctse-like"/>
</dbReference>
<dbReference type="PANTHER" id="PTHR45754">
    <property type="entry name" value="METHYLENETETRAHYDROFOLATE REDUCTASE"/>
    <property type="match status" value="1"/>
</dbReference>
<comment type="pathway">
    <text evidence="10">Amino-acid biosynthesis; L-methionine biosynthesis via de novo pathway.</text>
</comment>
<name>A0ABP8NLU6_9BACT</name>
<dbReference type="Pfam" id="PF02219">
    <property type="entry name" value="MTHFR"/>
    <property type="match status" value="1"/>
</dbReference>
<keyword evidence="14" id="KW-1185">Reference proteome</keyword>
<comment type="caution">
    <text evidence="13">The sequence shown here is derived from an EMBL/GenBank/DDBJ whole genome shotgun (WGS) entry which is preliminary data.</text>
</comment>
<keyword evidence="7 12" id="KW-0560">Oxidoreductase</keyword>
<evidence type="ECO:0000256" key="11">
    <source>
        <dbReference type="ARBA" id="ARBA00048628"/>
    </source>
</evidence>
<dbReference type="Proteomes" id="UP001500067">
    <property type="component" value="Unassembled WGS sequence"/>
</dbReference>
<evidence type="ECO:0000256" key="4">
    <source>
        <dbReference type="ARBA" id="ARBA00022605"/>
    </source>
</evidence>
<evidence type="ECO:0000313" key="13">
    <source>
        <dbReference type="EMBL" id="GAA4467963.1"/>
    </source>
</evidence>
<dbReference type="NCBIfam" id="TIGR00676">
    <property type="entry name" value="fadh2"/>
    <property type="match status" value="1"/>
</dbReference>
<keyword evidence="6 12" id="KW-0274">FAD</keyword>
<comment type="similarity">
    <text evidence="3 12">Belongs to the methylenetetrahydrofolate reductase family.</text>
</comment>
<comment type="catalytic activity">
    <reaction evidence="11">
        <text>(6S)-5-methyl-5,6,7,8-tetrahydrofolate + NAD(+) = (6R)-5,10-methylene-5,6,7,8-tetrahydrofolate + NADH + H(+)</text>
        <dbReference type="Rhea" id="RHEA:19821"/>
        <dbReference type="ChEBI" id="CHEBI:15378"/>
        <dbReference type="ChEBI" id="CHEBI:15636"/>
        <dbReference type="ChEBI" id="CHEBI:18608"/>
        <dbReference type="ChEBI" id="CHEBI:57540"/>
        <dbReference type="ChEBI" id="CHEBI:57945"/>
        <dbReference type="EC" id="1.5.1.54"/>
    </reaction>
    <physiologicalReaction direction="right-to-left" evidence="11">
        <dbReference type="Rhea" id="RHEA:19823"/>
    </physiologicalReaction>
</comment>
<evidence type="ECO:0000256" key="8">
    <source>
        <dbReference type="ARBA" id="ARBA00023027"/>
    </source>
</evidence>
<gene>
    <name evidence="13" type="primary">metF</name>
    <name evidence="13" type="ORF">GCM10023093_24670</name>
</gene>
<dbReference type="CDD" id="cd00537">
    <property type="entry name" value="MTHFR"/>
    <property type="match status" value="1"/>
</dbReference>
<dbReference type="Gene3D" id="3.20.20.220">
    <property type="match status" value="1"/>
</dbReference>
<dbReference type="EC" id="1.5.1.54" evidence="12"/>
<organism evidence="13 14">
    <name type="scientific">Nemorincola caseinilytica</name>
    <dbReference type="NCBI Taxonomy" id="2054315"/>
    <lineage>
        <taxon>Bacteria</taxon>
        <taxon>Pseudomonadati</taxon>
        <taxon>Bacteroidota</taxon>
        <taxon>Chitinophagia</taxon>
        <taxon>Chitinophagales</taxon>
        <taxon>Chitinophagaceae</taxon>
        <taxon>Nemorincola</taxon>
    </lineage>
</organism>
<evidence type="ECO:0000313" key="14">
    <source>
        <dbReference type="Proteomes" id="UP001500067"/>
    </source>
</evidence>
<proteinExistence type="inferred from homology"/>
<evidence type="ECO:0000256" key="1">
    <source>
        <dbReference type="ARBA" id="ARBA00001974"/>
    </source>
</evidence>
<comment type="pathway">
    <text evidence="2 12">One-carbon metabolism; tetrahydrofolate interconversion.</text>
</comment>
<keyword evidence="5 12" id="KW-0285">Flavoprotein</keyword>
<dbReference type="SUPFAM" id="SSF51730">
    <property type="entry name" value="FAD-linked oxidoreductase"/>
    <property type="match status" value="1"/>
</dbReference>
<protein>
    <recommendedName>
        <fullName evidence="12">Methylenetetrahydrofolate reductase</fullName>
        <ecNumber evidence="12">1.5.1.54</ecNumber>
    </recommendedName>
</protein>
<evidence type="ECO:0000256" key="2">
    <source>
        <dbReference type="ARBA" id="ARBA00004777"/>
    </source>
</evidence>
<comment type="cofactor">
    <cofactor evidence="1 12">
        <name>FAD</name>
        <dbReference type="ChEBI" id="CHEBI:57692"/>
    </cofactor>
</comment>